<reference evidence="1 2" key="1">
    <citation type="submission" date="2019-07" db="EMBL/GenBank/DDBJ databases">
        <title>Whole genome shotgun sequence of Cellulomonas soli NBRC 109434.</title>
        <authorList>
            <person name="Hosoyama A."/>
            <person name="Uohara A."/>
            <person name="Ohji S."/>
            <person name="Ichikawa N."/>
        </authorList>
    </citation>
    <scope>NUCLEOTIDE SEQUENCE [LARGE SCALE GENOMIC DNA]</scope>
    <source>
        <strain evidence="1 2">NBRC 109434</strain>
    </source>
</reference>
<comment type="caution">
    <text evidence="1">The sequence shown here is derived from an EMBL/GenBank/DDBJ whole genome shotgun (WGS) entry which is preliminary data.</text>
</comment>
<organism evidence="1 2">
    <name type="scientific">Cellulomonas soli</name>
    <dbReference type="NCBI Taxonomy" id="931535"/>
    <lineage>
        <taxon>Bacteria</taxon>
        <taxon>Bacillati</taxon>
        <taxon>Actinomycetota</taxon>
        <taxon>Actinomycetes</taxon>
        <taxon>Micrococcales</taxon>
        <taxon>Cellulomonadaceae</taxon>
        <taxon>Cellulomonas</taxon>
    </lineage>
</organism>
<protein>
    <submittedName>
        <fullName evidence="1">Uncharacterized protein</fullName>
    </submittedName>
</protein>
<keyword evidence="2" id="KW-1185">Reference proteome</keyword>
<dbReference type="RefSeq" id="WP_146953319.1">
    <property type="nucleotide sequence ID" value="NZ_BAABBJ010000007.1"/>
</dbReference>
<dbReference type="EMBL" id="BKAL01000007">
    <property type="protein sequence ID" value="GEP69566.1"/>
    <property type="molecule type" value="Genomic_DNA"/>
</dbReference>
<gene>
    <name evidence="1" type="ORF">CSO01_22810</name>
</gene>
<accession>A0A512PEF3</accession>
<name>A0A512PEF3_9CELL</name>
<dbReference type="AlphaFoldDB" id="A0A512PEF3"/>
<evidence type="ECO:0000313" key="2">
    <source>
        <dbReference type="Proteomes" id="UP000321798"/>
    </source>
</evidence>
<proteinExistence type="predicted"/>
<evidence type="ECO:0000313" key="1">
    <source>
        <dbReference type="EMBL" id="GEP69566.1"/>
    </source>
</evidence>
<sequence>MSTDERFVGGTWFSVDDHDYALSKSLAVLTLSDDGVRVSVRYRAMTWLTGALARERGVPVPLDRWELWSAPWAEAPTVACSGRAFGVVAGTSGACRFTLRSGRQAMRLRARLHELGVPFEEVYPSRRFLLRRMHPGLDRLRAFPPLLGRRGRTSARSRSRADTARDALLGVLALAGSAWLAQEEGDALVAVPLVVLGLWFLMAACHDLVRSALHPRRASARGDAR</sequence>
<dbReference type="Proteomes" id="UP000321798">
    <property type="component" value="Unassembled WGS sequence"/>
</dbReference>